<dbReference type="Gene3D" id="3.30.420.150">
    <property type="entry name" value="Exopolyphosphatase. Domain 2"/>
    <property type="match status" value="1"/>
</dbReference>
<dbReference type="AlphaFoldDB" id="A0A6I4U2S9"/>
<reference evidence="2 3" key="1">
    <citation type="submission" date="2019-12" db="EMBL/GenBank/DDBJ databases">
        <title>Genomic-based taxomic classification of the family Erythrobacteraceae.</title>
        <authorList>
            <person name="Xu L."/>
        </authorList>
    </citation>
    <scope>NUCLEOTIDE SEQUENCE [LARGE SCALE GENOMIC DNA]</scope>
    <source>
        <strain evidence="2 3">LMG 29519</strain>
    </source>
</reference>
<accession>A0A6I4U2S9</accession>
<dbReference type="InterPro" id="IPR043129">
    <property type="entry name" value="ATPase_NBD"/>
</dbReference>
<dbReference type="Proteomes" id="UP000429229">
    <property type="component" value="Unassembled WGS sequence"/>
</dbReference>
<dbReference type="SUPFAM" id="SSF53067">
    <property type="entry name" value="Actin-like ATPase domain"/>
    <property type="match status" value="2"/>
</dbReference>
<comment type="caution">
    <text evidence="2">The sequence shown here is derived from an EMBL/GenBank/DDBJ whole genome shotgun (WGS) entry which is preliminary data.</text>
</comment>
<feature type="domain" description="Ppx/GppA phosphatase N-terminal" evidence="1">
    <location>
        <begin position="28"/>
        <end position="298"/>
    </location>
</feature>
<dbReference type="OrthoDB" id="3698573at2"/>
<organism evidence="2 3">
    <name type="scientific">Alteriqipengyuania halimionae</name>
    <dbReference type="NCBI Taxonomy" id="1926630"/>
    <lineage>
        <taxon>Bacteria</taxon>
        <taxon>Pseudomonadati</taxon>
        <taxon>Pseudomonadota</taxon>
        <taxon>Alphaproteobacteria</taxon>
        <taxon>Sphingomonadales</taxon>
        <taxon>Erythrobacteraceae</taxon>
        <taxon>Alteriqipengyuania</taxon>
    </lineage>
</organism>
<keyword evidence="3" id="KW-1185">Reference proteome</keyword>
<dbReference type="CDD" id="cd24052">
    <property type="entry name" value="ASKHA_NBD_HpPPX-GppA-like"/>
    <property type="match status" value="1"/>
</dbReference>
<dbReference type="GO" id="GO:0016462">
    <property type="term" value="F:pyrophosphatase activity"/>
    <property type="evidence" value="ECO:0007669"/>
    <property type="project" value="TreeGrafter"/>
</dbReference>
<dbReference type="Gene3D" id="3.30.420.40">
    <property type="match status" value="1"/>
</dbReference>
<dbReference type="PANTHER" id="PTHR30005:SF0">
    <property type="entry name" value="RETROGRADE REGULATION PROTEIN 2"/>
    <property type="match status" value="1"/>
</dbReference>
<sequence length="494" mass="52491">MSLRRPPSAPPRAVVDIGSNTVRMVVYGNPARAPEVLHNEKTVARLGRDLSTTGLIPDEAAESALVHLRRYARLAEELRIVDIETVATAAVRDAENGDAFLAKVRELGFTPRLLSGKEEARASAAGVAGAFPDANGIVADLGGGSLELVEIEAGVPEGGTTLPLGTLRLGQLPDGADRHRAIAEIVGDASFAPQPGGTLYLVGGTLRALGQLMMADQGKPLEDPHGFTIPAESAREIAGRIASRESGDFPGIDTISSSRVPLVGDAATLLDVLIEAYRHERLVFSAWGLREGLLMQRLSPHKAKQDPLISGVTDFVARYGVDAQTGAMIAGWISQLPGPRREGNERLRLVAALLALATQRIEPNLRRRHAFDWVMHKRWIGLAPLERAKIAAALLAQTGRSKMPKELDTLADADELAEGVAWGLAIRLLRRLASASLTSLAGTTLEVTDDEVSLTLVNGASALCSPGTEEDLSALAAHLDRTPVINGRAIGDHR</sequence>
<dbReference type="Pfam" id="PF02541">
    <property type="entry name" value="Ppx-GppA"/>
    <property type="match status" value="1"/>
</dbReference>
<proteinExistence type="predicted"/>
<dbReference type="PANTHER" id="PTHR30005">
    <property type="entry name" value="EXOPOLYPHOSPHATASE"/>
    <property type="match status" value="1"/>
</dbReference>
<dbReference type="EMBL" id="WTYR01000001">
    <property type="protein sequence ID" value="MXP10330.1"/>
    <property type="molecule type" value="Genomic_DNA"/>
</dbReference>
<dbReference type="InterPro" id="IPR050273">
    <property type="entry name" value="GppA/Ppx_hydrolase"/>
</dbReference>
<gene>
    <name evidence="2" type="ORF">GRI68_09065</name>
</gene>
<dbReference type="RefSeq" id="WP_160616948.1">
    <property type="nucleotide sequence ID" value="NZ_WTYR01000001.1"/>
</dbReference>
<evidence type="ECO:0000313" key="2">
    <source>
        <dbReference type="EMBL" id="MXP10330.1"/>
    </source>
</evidence>
<dbReference type="InterPro" id="IPR003695">
    <property type="entry name" value="Ppx_GppA_N"/>
</dbReference>
<evidence type="ECO:0000259" key="1">
    <source>
        <dbReference type="Pfam" id="PF02541"/>
    </source>
</evidence>
<evidence type="ECO:0000313" key="3">
    <source>
        <dbReference type="Proteomes" id="UP000429229"/>
    </source>
</evidence>
<dbReference type="Gene3D" id="1.10.3210.10">
    <property type="entry name" value="Hypothetical protein af1432"/>
    <property type="match status" value="1"/>
</dbReference>
<name>A0A6I4U2S9_9SPHN</name>
<protein>
    <submittedName>
        <fullName evidence="2">Exopolyphosphatase</fullName>
    </submittedName>
</protein>